<dbReference type="Proteomes" id="UP000296469">
    <property type="component" value="Chromosome"/>
</dbReference>
<keyword evidence="4" id="KW-0479">Metal-binding</keyword>
<evidence type="ECO:0000313" key="12">
    <source>
        <dbReference type="EMBL" id="QCB95403.1"/>
    </source>
</evidence>
<comment type="similarity">
    <text evidence="2">Belongs to the phosphohexose mutase family.</text>
</comment>
<evidence type="ECO:0000256" key="5">
    <source>
        <dbReference type="ARBA" id="ARBA00022842"/>
    </source>
</evidence>
<keyword evidence="5" id="KW-0460">Magnesium</keyword>
<dbReference type="Pfam" id="PF02879">
    <property type="entry name" value="PGM_PMM_II"/>
    <property type="match status" value="1"/>
</dbReference>
<keyword evidence="3" id="KW-0597">Phosphoprotein</keyword>
<dbReference type="PANTHER" id="PTHR45745">
    <property type="entry name" value="PHOSPHOMANNOMUTASE 45A"/>
    <property type="match status" value="1"/>
</dbReference>
<dbReference type="RefSeq" id="WP_135975359.1">
    <property type="nucleotide sequence ID" value="NZ_CP039291.1"/>
</dbReference>
<dbReference type="InterPro" id="IPR016055">
    <property type="entry name" value="A-D-PHexomutase_a/b/a-I/II/III"/>
</dbReference>
<evidence type="ECO:0000256" key="4">
    <source>
        <dbReference type="ARBA" id="ARBA00022723"/>
    </source>
</evidence>
<dbReference type="CDD" id="cd05799">
    <property type="entry name" value="PGM2"/>
    <property type="match status" value="1"/>
</dbReference>
<dbReference type="InterPro" id="IPR005843">
    <property type="entry name" value="A-D-PHexomutase_C"/>
</dbReference>
<dbReference type="GO" id="GO:0005975">
    <property type="term" value="P:carbohydrate metabolic process"/>
    <property type="evidence" value="ECO:0007669"/>
    <property type="project" value="InterPro"/>
</dbReference>
<dbReference type="SUPFAM" id="SSF53738">
    <property type="entry name" value="Phosphoglucomutase, first 3 domains"/>
    <property type="match status" value="3"/>
</dbReference>
<evidence type="ECO:0000256" key="1">
    <source>
        <dbReference type="ARBA" id="ARBA00001946"/>
    </source>
</evidence>
<gene>
    <name evidence="12" type="ORF">E5225_12895</name>
</gene>
<reference evidence="12 13" key="1">
    <citation type="submission" date="2019-04" db="EMBL/GenBank/DDBJ databases">
        <title>Isolation and identification of Cellulomonas shaoxiangyii sp. Nov. isolated from feces of the Tibetan antelopes (Pantholops hodgsonii) in the Qinghai-Tibet plateau of China.</title>
        <authorList>
            <person name="Tian Z."/>
        </authorList>
    </citation>
    <scope>NUCLEOTIDE SEQUENCE [LARGE SCALE GENOMIC DNA]</scope>
    <source>
        <strain evidence="12 13">Z28</strain>
    </source>
</reference>
<feature type="region of interest" description="Disordered" evidence="7">
    <location>
        <begin position="27"/>
        <end position="48"/>
    </location>
</feature>
<dbReference type="OrthoDB" id="9806956at2"/>
<dbReference type="Pfam" id="PF02878">
    <property type="entry name" value="PGM_PMM_I"/>
    <property type="match status" value="1"/>
</dbReference>
<dbReference type="InterPro" id="IPR005846">
    <property type="entry name" value="A-D-PHexomutase_a/b/a-III"/>
</dbReference>
<dbReference type="EMBL" id="CP039291">
    <property type="protein sequence ID" value="QCB95403.1"/>
    <property type="molecule type" value="Genomic_DNA"/>
</dbReference>
<feature type="domain" description="Alpha-D-phosphohexomutase alpha/beta/alpha" evidence="9">
    <location>
        <begin position="71"/>
        <end position="215"/>
    </location>
</feature>
<dbReference type="GO" id="GO:0008973">
    <property type="term" value="F:phosphopentomutase activity"/>
    <property type="evidence" value="ECO:0007669"/>
    <property type="project" value="TreeGrafter"/>
</dbReference>
<dbReference type="GO" id="GO:0000287">
    <property type="term" value="F:magnesium ion binding"/>
    <property type="evidence" value="ECO:0007669"/>
    <property type="project" value="InterPro"/>
</dbReference>
<evidence type="ECO:0000313" key="13">
    <source>
        <dbReference type="Proteomes" id="UP000296469"/>
    </source>
</evidence>
<dbReference type="KEGG" id="celz:E5225_12895"/>
<feature type="domain" description="Alpha-D-phosphohexomutase alpha/beta/alpha" evidence="11">
    <location>
        <begin position="370"/>
        <end position="488"/>
    </location>
</feature>
<feature type="domain" description="Alpha-D-phosphohexomutase alpha/beta/alpha" evidence="10">
    <location>
        <begin position="241"/>
        <end position="345"/>
    </location>
</feature>
<dbReference type="InterPro" id="IPR005844">
    <property type="entry name" value="A-D-PHexomutase_a/b/a-I"/>
</dbReference>
<keyword evidence="13" id="KW-1185">Reference proteome</keyword>
<evidence type="ECO:0000259" key="10">
    <source>
        <dbReference type="Pfam" id="PF02879"/>
    </source>
</evidence>
<keyword evidence="6" id="KW-0413">Isomerase</keyword>
<evidence type="ECO:0000256" key="2">
    <source>
        <dbReference type="ARBA" id="ARBA00010231"/>
    </source>
</evidence>
<organism evidence="12 13">
    <name type="scientific">Cellulomonas shaoxiangyii</name>
    <dbReference type="NCBI Taxonomy" id="2566013"/>
    <lineage>
        <taxon>Bacteria</taxon>
        <taxon>Bacillati</taxon>
        <taxon>Actinomycetota</taxon>
        <taxon>Actinomycetes</taxon>
        <taxon>Micrococcales</taxon>
        <taxon>Cellulomonadaceae</taxon>
        <taxon>Cellulomonas</taxon>
    </lineage>
</organism>
<feature type="domain" description="Alpha-D-phosphohexomutase C-terminal" evidence="8">
    <location>
        <begin position="550"/>
        <end position="581"/>
    </location>
</feature>
<proteinExistence type="inferred from homology"/>
<evidence type="ECO:0000259" key="9">
    <source>
        <dbReference type="Pfam" id="PF02878"/>
    </source>
</evidence>
<evidence type="ECO:0000256" key="3">
    <source>
        <dbReference type="ARBA" id="ARBA00022553"/>
    </source>
</evidence>
<sequence>MQQRVEAWVADDPDPETRQELTDLLRTARDRPVGSEVRDPGAPLDPEERQAVDAAARARTDLADRFSGLLQFGTAGLRGELGGGPHRMNRAVVVRAAAGLAAHLLGELEGDARPPRVVVGYDARRNSDRFALDTAAVMTAVGIEVLMLPRPLPTPVLAAAVRRYDADAGVMVTASHNPPRDNGYKVYLGGRVVTDAGQGAQIVPPADAAIAAEIARVPSVASVPRADRGWTELGEEVVAGYVEDAAAVVPAPDGTTAHRRASLRVVLTPLHGVGGAVALEVLARAGFTGVQVVPEQARPDPAFPTVAFPNPEEPGAIDLALARASVERADVVIALDPDADRCAVALVDARSHVPGAPTTPQADGWRMLHGDEVGALLGADAAARMTAGGPVTVADGAAPPTLACSIVSSRLLAAVAAAAGLRSATTLTGFKWIARVDGLVFGYEEALGYCVDPAHVRDKDGISAAVRVLDLAARLAAEGRTLVDALDDLARAHGLHVTDQVSARFADLSRIGATMAHLRAQPPRTLAGSPVTEVVDLAAGTDDDRGGLPATDGLRLLTADGTRVVVRPSGTEPKVKSYLEVVVPVAPDADRGALDAAHRDARERLERLADDVRAALGLDA</sequence>
<accession>A0A4P7SRL3</accession>
<dbReference type="Gene3D" id="3.40.120.10">
    <property type="entry name" value="Alpha-D-Glucose-1,6-Bisphosphate, subunit A, domain 3"/>
    <property type="match status" value="3"/>
</dbReference>
<dbReference type="Gene3D" id="3.30.310.50">
    <property type="entry name" value="Alpha-D-phosphohexomutase, C-terminal domain"/>
    <property type="match status" value="1"/>
</dbReference>
<evidence type="ECO:0000259" key="8">
    <source>
        <dbReference type="Pfam" id="PF00408"/>
    </source>
</evidence>
<evidence type="ECO:0000256" key="6">
    <source>
        <dbReference type="ARBA" id="ARBA00023235"/>
    </source>
</evidence>
<dbReference type="InterPro" id="IPR005845">
    <property type="entry name" value="A-D-PHexomutase_a/b/a-II"/>
</dbReference>
<dbReference type="PROSITE" id="PS00710">
    <property type="entry name" value="PGM_PMM"/>
    <property type="match status" value="1"/>
</dbReference>
<name>A0A4P7SRL3_9CELL</name>
<dbReference type="AlphaFoldDB" id="A0A4P7SRL3"/>
<evidence type="ECO:0000259" key="11">
    <source>
        <dbReference type="Pfam" id="PF02880"/>
    </source>
</evidence>
<dbReference type="InterPro" id="IPR005841">
    <property type="entry name" value="Alpha-D-phosphohexomutase_SF"/>
</dbReference>
<protein>
    <submittedName>
        <fullName evidence="12">Phospho-sugar mutase</fullName>
    </submittedName>
</protein>
<feature type="compositionally biased region" description="Basic and acidic residues" evidence="7">
    <location>
        <begin position="27"/>
        <end position="39"/>
    </location>
</feature>
<dbReference type="PANTHER" id="PTHR45745:SF1">
    <property type="entry name" value="PHOSPHOGLUCOMUTASE 2B-RELATED"/>
    <property type="match status" value="1"/>
</dbReference>
<dbReference type="GO" id="GO:0006166">
    <property type="term" value="P:purine ribonucleoside salvage"/>
    <property type="evidence" value="ECO:0007669"/>
    <property type="project" value="TreeGrafter"/>
</dbReference>
<dbReference type="Pfam" id="PF02880">
    <property type="entry name" value="PGM_PMM_III"/>
    <property type="match status" value="1"/>
</dbReference>
<dbReference type="Pfam" id="PF00408">
    <property type="entry name" value="PGM_PMM_IV"/>
    <property type="match status" value="1"/>
</dbReference>
<evidence type="ECO:0000256" key="7">
    <source>
        <dbReference type="SAM" id="MobiDB-lite"/>
    </source>
</evidence>
<dbReference type="InterPro" id="IPR016066">
    <property type="entry name" value="A-D-PHexomutase_CS"/>
</dbReference>
<dbReference type="InterPro" id="IPR036900">
    <property type="entry name" value="A-D-PHexomutase_C_sf"/>
</dbReference>
<dbReference type="SUPFAM" id="SSF55957">
    <property type="entry name" value="Phosphoglucomutase, C-terminal domain"/>
    <property type="match status" value="1"/>
</dbReference>
<dbReference type="PRINTS" id="PR00509">
    <property type="entry name" value="PGMPMM"/>
</dbReference>
<comment type="cofactor">
    <cofactor evidence="1">
        <name>Mg(2+)</name>
        <dbReference type="ChEBI" id="CHEBI:18420"/>
    </cofactor>
</comment>